<dbReference type="EMBL" id="OIVN01003520">
    <property type="protein sequence ID" value="SPD11816.1"/>
    <property type="molecule type" value="Genomic_DNA"/>
</dbReference>
<evidence type="ECO:0000313" key="1">
    <source>
        <dbReference type="EMBL" id="SPD11816.1"/>
    </source>
</evidence>
<reference evidence="1" key="1">
    <citation type="submission" date="2018-02" db="EMBL/GenBank/DDBJ databases">
        <authorList>
            <person name="Cohen D.B."/>
            <person name="Kent A.D."/>
        </authorList>
    </citation>
    <scope>NUCLEOTIDE SEQUENCE</scope>
</reference>
<sequence length="66" mass="7121">MAWWPPPENTTTNKPSFVVNYISPSAPSPSAFHQSGSGYFCPSNSNPSVGLLPADNPKRLRVFASI</sequence>
<accession>A0A2N9HBR8</accession>
<dbReference type="AlphaFoldDB" id="A0A2N9HBR8"/>
<gene>
    <name evidence="1" type="ORF">FSB_LOCUS39698</name>
</gene>
<protein>
    <submittedName>
        <fullName evidence="1">Uncharacterized protein</fullName>
    </submittedName>
</protein>
<organism evidence="1">
    <name type="scientific">Fagus sylvatica</name>
    <name type="common">Beechnut</name>
    <dbReference type="NCBI Taxonomy" id="28930"/>
    <lineage>
        <taxon>Eukaryota</taxon>
        <taxon>Viridiplantae</taxon>
        <taxon>Streptophyta</taxon>
        <taxon>Embryophyta</taxon>
        <taxon>Tracheophyta</taxon>
        <taxon>Spermatophyta</taxon>
        <taxon>Magnoliopsida</taxon>
        <taxon>eudicotyledons</taxon>
        <taxon>Gunneridae</taxon>
        <taxon>Pentapetalae</taxon>
        <taxon>rosids</taxon>
        <taxon>fabids</taxon>
        <taxon>Fagales</taxon>
        <taxon>Fagaceae</taxon>
        <taxon>Fagus</taxon>
    </lineage>
</organism>
<proteinExistence type="predicted"/>
<name>A0A2N9HBR8_FAGSY</name>